<evidence type="ECO:0000256" key="7">
    <source>
        <dbReference type="ARBA" id="ARBA00040360"/>
    </source>
</evidence>
<sequence length="417" mass="45342">MEAQNQEQTNVQPVRGLYFLPGTEEGRPASLNISGGNIVILQPDGTQCAFYRHKDAVSYDADGRPRLCFTDGGAFLPDNPAVLQHFRPLPEVSPSLSGKPVEVGVILTRFLVIGGVLAGITVAAVFVIRSFLAADLALFVGQDIWYSFSNAVLEQGQEFEASALTEEQQAEIADSFRAFIAGTDAENVFYDLRFKKMAGDTANAFAMPGGLMVLTDDMVYHTENSDELNSVLAHELGHIYHRHPEQGTMQNGTTALIMYYLDAGTLLSMTSELLLLKYSREHEQEADLFSCGIMNRRGIKGDLLKQVLTRLEEKTGGGGAPEFMSTHPDTESRTFGVALGVAALIVVLSVMNGFERDLRSALMGVNAHLTVGKFNVSGQLPLESNTEITEQIRAAVPFKSVTPYTLNQALVNSGRDA</sequence>
<comment type="similarity">
    <text evidence="6 9">Belongs to the peptidase M48 family.</text>
</comment>
<dbReference type="GO" id="GO:0046872">
    <property type="term" value="F:metal ion binding"/>
    <property type="evidence" value="ECO:0007669"/>
    <property type="project" value="UniProtKB-KW"/>
</dbReference>
<reference evidence="13" key="3">
    <citation type="submission" date="2023-05" db="EMBL/GenBank/DDBJ databases">
        <authorList>
            <person name="Smith C.H."/>
        </authorList>
    </citation>
    <scope>NUCLEOTIDE SEQUENCE</scope>
    <source>
        <strain evidence="13">CHS0354</strain>
        <tissue evidence="13">Mantle</tissue>
    </source>
</reference>
<evidence type="ECO:0000259" key="11">
    <source>
        <dbReference type="Pfam" id="PF01435"/>
    </source>
</evidence>
<evidence type="ECO:0000256" key="10">
    <source>
        <dbReference type="SAM" id="Phobius"/>
    </source>
</evidence>
<evidence type="ECO:0000256" key="2">
    <source>
        <dbReference type="ARBA" id="ARBA00022723"/>
    </source>
</evidence>
<accession>A0AAE0TBQ9</accession>
<keyword evidence="5 9" id="KW-0482">Metalloprotease</keyword>
<feature type="domain" description="Peptidase M48" evidence="11">
    <location>
        <begin position="196"/>
        <end position="333"/>
    </location>
</feature>
<keyword evidence="3 9" id="KW-0378">Hydrolase</keyword>
<evidence type="ECO:0000256" key="4">
    <source>
        <dbReference type="ARBA" id="ARBA00022833"/>
    </source>
</evidence>
<evidence type="ECO:0000256" key="1">
    <source>
        <dbReference type="ARBA" id="ARBA00022670"/>
    </source>
</evidence>
<feature type="domain" description="MacB-like periplasmic core" evidence="12">
    <location>
        <begin position="335"/>
        <end position="412"/>
    </location>
</feature>
<keyword evidence="10" id="KW-0472">Membrane</keyword>
<dbReference type="EMBL" id="JAEAOA010001141">
    <property type="protein sequence ID" value="KAK3606848.1"/>
    <property type="molecule type" value="Genomic_DNA"/>
</dbReference>
<comment type="cofactor">
    <cofactor evidence="9">
        <name>Zn(2+)</name>
        <dbReference type="ChEBI" id="CHEBI:29105"/>
    </cofactor>
    <text evidence="9">Binds 1 zinc ion per subunit.</text>
</comment>
<feature type="transmembrane region" description="Helical" evidence="10">
    <location>
        <begin position="106"/>
        <end position="128"/>
    </location>
</feature>
<reference evidence="13" key="1">
    <citation type="journal article" date="2021" name="Genome Biol. Evol.">
        <title>A High-Quality Reference Genome for a Parasitic Bivalve with Doubly Uniparental Inheritance (Bivalvia: Unionida).</title>
        <authorList>
            <person name="Smith C.H."/>
        </authorList>
    </citation>
    <scope>NUCLEOTIDE SEQUENCE</scope>
    <source>
        <strain evidence="13">CHS0354</strain>
    </source>
</reference>
<dbReference type="PANTHER" id="PTHR22726:SF1">
    <property type="entry name" value="METALLOENDOPEPTIDASE OMA1, MITOCHONDRIAL"/>
    <property type="match status" value="1"/>
</dbReference>
<dbReference type="CDD" id="cd07332">
    <property type="entry name" value="M48C_Oma1_like"/>
    <property type="match status" value="1"/>
</dbReference>
<organism evidence="13 14">
    <name type="scientific">Potamilus streckersoni</name>
    <dbReference type="NCBI Taxonomy" id="2493646"/>
    <lineage>
        <taxon>Eukaryota</taxon>
        <taxon>Metazoa</taxon>
        <taxon>Spiralia</taxon>
        <taxon>Lophotrochozoa</taxon>
        <taxon>Mollusca</taxon>
        <taxon>Bivalvia</taxon>
        <taxon>Autobranchia</taxon>
        <taxon>Heteroconchia</taxon>
        <taxon>Palaeoheterodonta</taxon>
        <taxon>Unionida</taxon>
        <taxon>Unionoidea</taxon>
        <taxon>Unionidae</taxon>
        <taxon>Ambleminae</taxon>
        <taxon>Lampsilini</taxon>
        <taxon>Potamilus</taxon>
    </lineage>
</organism>
<proteinExistence type="inferred from homology"/>
<keyword evidence="2" id="KW-0479">Metal-binding</keyword>
<dbReference type="PANTHER" id="PTHR22726">
    <property type="entry name" value="METALLOENDOPEPTIDASE OMA1"/>
    <property type="match status" value="1"/>
</dbReference>
<dbReference type="Pfam" id="PF01435">
    <property type="entry name" value="Peptidase_M48"/>
    <property type="match status" value="1"/>
</dbReference>
<comment type="caution">
    <text evidence="13">The sequence shown here is derived from an EMBL/GenBank/DDBJ whole genome shotgun (WGS) entry which is preliminary data.</text>
</comment>
<keyword evidence="10" id="KW-1133">Transmembrane helix</keyword>
<evidence type="ECO:0000313" key="13">
    <source>
        <dbReference type="EMBL" id="KAK3606848.1"/>
    </source>
</evidence>
<evidence type="ECO:0000256" key="5">
    <source>
        <dbReference type="ARBA" id="ARBA00023049"/>
    </source>
</evidence>
<evidence type="ECO:0000256" key="3">
    <source>
        <dbReference type="ARBA" id="ARBA00022801"/>
    </source>
</evidence>
<keyword evidence="14" id="KW-1185">Reference proteome</keyword>
<keyword evidence="4 9" id="KW-0862">Zinc</keyword>
<keyword evidence="10" id="KW-0812">Transmembrane</keyword>
<dbReference type="InterPro" id="IPR001915">
    <property type="entry name" value="Peptidase_M48"/>
</dbReference>
<dbReference type="GO" id="GO:0016020">
    <property type="term" value="C:membrane"/>
    <property type="evidence" value="ECO:0007669"/>
    <property type="project" value="TreeGrafter"/>
</dbReference>
<dbReference type="Proteomes" id="UP001195483">
    <property type="component" value="Unassembled WGS sequence"/>
</dbReference>
<dbReference type="Pfam" id="PF12704">
    <property type="entry name" value="MacB_PCD"/>
    <property type="match status" value="1"/>
</dbReference>
<protein>
    <recommendedName>
        <fullName evidence="7">Metalloendopeptidase OMA1, mitochondrial</fullName>
    </recommendedName>
    <alternativeName>
        <fullName evidence="8">Overlapping with the m-AAA protease 1 homolog</fullName>
    </alternativeName>
</protein>
<name>A0AAE0TBQ9_9BIVA</name>
<reference evidence="13" key="2">
    <citation type="journal article" date="2021" name="Genome Biol. Evol.">
        <title>Developing a high-quality reference genome for a parasitic bivalve with doubly uniparental inheritance (Bivalvia: Unionida).</title>
        <authorList>
            <person name="Smith C.H."/>
        </authorList>
    </citation>
    <scope>NUCLEOTIDE SEQUENCE</scope>
    <source>
        <strain evidence="13">CHS0354</strain>
        <tissue evidence="13">Mantle</tissue>
    </source>
</reference>
<dbReference type="InterPro" id="IPR025857">
    <property type="entry name" value="MacB_PCD"/>
</dbReference>
<dbReference type="GO" id="GO:0051603">
    <property type="term" value="P:proteolysis involved in protein catabolic process"/>
    <property type="evidence" value="ECO:0007669"/>
    <property type="project" value="TreeGrafter"/>
</dbReference>
<dbReference type="AlphaFoldDB" id="A0AAE0TBQ9"/>
<evidence type="ECO:0000256" key="8">
    <source>
        <dbReference type="ARBA" id="ARBA00042978"/>
    </source>
</evidence>
<evidence type="ECO:0000256" key="9">
    <source>
        <dbReference type="RuleBase" id="RU003983"/>
    </source>
</evidence>
<evidence type="ECO:0000259" key="12">
    <source>
        <dbReference type="Pfam" id="PF12704"/>
    </source>
</evidence>
<evidence type="ECO:0000313" key="14">
    <source>
        <dbReference type="Proteomes" id="UP001195483"/>
    </source>
</evidence>
<gene>
    <name evidence="13" type="ORF">CHS0354_018442</name>
</gene>
<keyword evidence="1 9" id="KW-0645">Protease</keyword>
<evidence type="ECO:0000256" key="6">
    <source>
        <dbReference type="ARBA" id="ARBA00038233"/>
    </source>
</evidence>
<dbReference type="InterPro" id="IPR051156">
    <property type="entry name" value="Mito/Outer_Membr_Metalloprot"/>
</dbReference>
<dbReference type="GO" id="GO:0004222">
    <property type="term" value="F:metalloendopeptidase activity"/>
    <property type="evidence" value="ECO:0007669"/>
    <property type="project" value="InterPro"/>
</dbReference>
<dbReference type="Gene3D" id="3.30.2010.10">
    <property type="entry name" value="Metalloproteases ('zincins'), catalytic domain"/>
    <property type="match status" value="1"/>
</dbReference>